<dbReference type="Gene3D" id="2.60.40.10">
    <property type="entry name" value="Immunoglobulins"/>
    <property type="match status" value="7"/>
</dbReference>
<dbReference type="Proteomes" id="UP000239872">
    <property type="component" value="Unassembled WGS sequence"/>
</dbReference>
<evidence type="ECO:0000256" key="5">
    <source>
        <dbReference type="ARBA" id="ARBA00023136"/>
    </source>
</evidence>
<dbReference type="SUPFAM" id="SSF49899">
    <property type="entry name" value="Concanavalin A-like lectins/glucanases"/>
    <property type="match status" value="1"/>
</dbReference>
<dbReference type="PANTHER" id="PTHR12223">
    <property type="entry name" value="VESICULAR MANNOSE-BINDING LECTIN"/>
    <property type="match status" value="1"/>
</dbReference>
<dbReference type="PANTHER" id="PTHR12223:SF28">
    <property type="entry name" value="LECTIN, MANNOSE BINDING 1 LIKE"/>
    <property type="match status" value="1"/>
</dbReference>
<evidence type="ECO:0000256" key="4">
    <source>
        <dbReference type="ARBA" id="ARBA00022989"/>
    </source>
</evidence>
<reference evidence="7 8" key="1">
    <citation type="submission" date="2018-01" db="EMBL/GenBank/DDBJ databases">
        <title>A novel member of the phylum Bacteroidetes isolated from glacier ice.</title>
        <authorList>
            <person name="Liu Q."/>
            <person name="Xin Y.-H."/>
        </authorList>
    </citation>
    <scope>NUCLEOTIDE SEQUENCE [LARGE SCALE GENOMIC DNA]</scope>
    <source>
        <strain evidence="7 8">RB1R16</strain>
    </source>
</reference>
<dbReference type="GO" id="GO:0006888">
    <property type="term" value="P:endoplasmic reticulum to Golgi vesicle-mediated transport"/>
    <property type="evidence" value="ECO:0007669"/>
    <property type="project" value="TreeGrafter"/>
</dbReference>
<comment type="subcellular location">
    <subcellularLocation>
        <location evidence="1">Membrane</location>
        <topology evidence="1">Single-pass type I membrane protein</topology>
    </subcellularLocation>
</comment>
<dbReference type="InterPro" id="IPR051136">
    <property type="entry name" value="Intracellular_Lectin-GPT"/>
</dbReference>
<comment type="caution">
    <text evidence="7">The sequence shown here is derived from an EMBL/GenBank/DDBJ whole genome shotgun (WGS) entry which is preliminary data.</text>
</comment>
<proteinExistence type="predicted"/>
<evidence type="ECO:0000256" key="2">
    <source>
        <dbReference type="ARBA" id="ARBA00022692"/>
    </source>
</evidence>
<dbReference type="Pfam" id="PF03388">
    <property type="entry name" value="Lectin_leg-like"/>
    <property type="match status" value="1"/>
</dbReference>
<dbReference type="NCBIfam" id="TIGR04131">
    <property type="entry name" value="Bac_Flav_CTERM"/>
    <property type="match status" value="1"/>
</dbReference>
<dbReference type="EMBL" id="PPSL01000003">
    <property type="protein sequence ID" value="PQJ10546.1"/>
    <property type="molecule type" value="Genomic_DNA"/>
</dbReference>
<evidence type="ECO:0000259" key="6">
    <source>
        <dbReference type="SMART" id="SM00409"/>
    </source>
</evidence>
<feature type="domain" description="Immunoglobulin" evidence="6">
    <location>
        <begin position="567"/>
        <end position="644"/>
    </location>
</feature>
<keyword evidence="3" id="KW-0732">Signal</keyword>
<evidence type="ECO:0000256" key="1">
    <source>
        <dbReference type="ARBA" id="ARBA00004479"/>
    </source>
</evidence>
<dbReference type="GO" id="GO:0030134">
    <property type="term" value="C:COPII-coated ER to Golgi transport vesicle"/>
    <property type="evidence" value="ECO:0007669"/>
    <property type="project" value="TreeGrafter"/>
</dbReference>
<dbReference type="GO" id="GO:0005975">
    <property type="term" value="P:carbohydrate metabolic process"/>
    <property type="evidence" value="ECO:0007669"/>
    <property type="project" value="UniProtKB-ARBA"/>
</dbReference>
<dbReference type="InterPro" id="IPR013320">
    <property type="entry name" value="ConA-like_dom_sf"/>
</dbReference>
<evidence type="ECO:0000313" key="8">
    <source>
        <dbReference type="Proteomes" id="UP000239872"/>
    </source>
</evidence>
<accession>A0A2S7SVI5</accession>
<dbReference type="InterPro" id="IPR005052">
    <property type="entry name" value="Lectin_leg"/>
</dbReference>
<dbReference type="InterPro" id="IPR026341">
    <property type="entry name" value="T9SS_type_B"/>
</dbReference>
<dbReference type="GO" id="GO:0004553">
    <property type="term" value="F:hydrolase activity, hydrolyzing O-glycosyl compounds"/>
    <property type="evidence" value="ECO:0007669"/>
    <property type="project" value="UniProtKB-ARBA"/>
</dbReference>
<keyword evidence="2" id="KW-0812">Transmembrane</keyword>
<organism evidence="7 8">
    <name type="scientific">Flavipsychrobacter stenotrophus</name>
    <dbReference type="NCBI Taxonomy" id="2077091"/>
    <lineage>
        <taxon>Bacteria</taxon>
        <taxon>Pseudomonadati</taxon>
        <taxon>Bacteroidota</taxon>
        <taxon>Chitinophagia</taxon>
        <taxon>Chitinophagales</taxon>
        <taxon>Chitinophagaceae</taxon>
        <taxon>Flavipsychrobacter</taxon>
    </lineage>
</organism>
<feature type="domain" description="Immunoglobulin" evidence="6">
    <location>
        <begin position="248"/>
        <end position="400"/>
    </location>
</feature>
<dbReference type="OrthoDB" id="1488276at2"/>
<dbReference type="SMART" id="SM00409">
    <property type="entry name" value="IG"/>
    <property type="match status" value="4"/>
</dbReference>
<dbReference type="RefSeq" id="WP_105039274.1">
    <property type="nucleotide sequence ID" value="NZ_PPSL01000003.1"/>
</dbReference>
<keyword evidence="8" id="KW-1185">Reference proteome</keyword>
<dbReference type="Gene3D" id="2.60.120.200">
    <property type="match status" value="1"/>
</dbReference>
<keyword evidence="5" id="KW-0472">Membrane</keyword>
<keyword evidence="4" id="KW-1133">Transmembrane helix</keyword>
<gene>
    <name evidence="7" type="ORF">CJD36_011260</name>
</gene>
<evidence type="ECO:0000313" key="7">
    <source>
        <dbReference type="EMBL" id="PQJ10546.1"/>
    </source>
</evidence>
<name>A0A2S7SVI5_9BACT</name>
<protein>
    <recommendedName>
        <fullName evidence="6">Immunoglobulin domain-containing protein</fullName>
    </recommendedName>
</protein>
<dbReference type="GO" id="GO:0005537">
    <property type="term" value="F:D-mannose binding"/>
    <property type="evidence" value="ECO:0007669"/>
    <property type="project" value="TreeGrafter"/>
</dbReference>
<dbReference type="InterPro" id="IPR003599">
    <property type="entry name" value="Ig_sub"/>
</dbReference>
<feature type="domain" description="Immunoglobulin" evidence="6">
    <location>
        <begin position="489"/>
        <end position="559"/>
    </location>
</feature>
<sequence length="1218" mass="128155">MKKIFLLIFLVISSFSGFSQINISLSGYPLVTTGWNFGSSPAGPAAVVDSTMRLTNTTTGTASYCYYNTAINMTGWCQWVAEFDFKVVSSGGGVADGLAFWFLTTTPSTASTGSSIGLPANPNGMVLIFDTYNNNSAAGADNPLITLLGYNGSTASYTEGSATGQLAPVLTNQNFITDGNWHHVKVTYFLGNIRVYLNYGAVPSISTVTPYPLSITGYFGFSASTGAVVSTQSIKRVSIIVNDCLTPLNNGPVCQGDTLKLTALGDSTGATYSWYGPNGFTSTMQNPIRPNVSYLDSGDYFVIKTYGGVPDTESTHFSIKLNPVITAGSNSPVCVGGTISLTSGPTTTGQTFSWSGPNVFTSVLQNPTIAPASEVDTGFYTVIATLDGCTDTASTHVHVIHVTVPILSSNGPLCSGDNLQLFATDTLSGVTWAWSGPGGLSSTTQNPTFTAVTATNSGIYTLTATSGACSATNTLNVVVSTMPTIPYVLPQTRICAGGTIDLQIDPATLTPGAVYHWSGPNGFTSTITHPTIPNATTAASGLYSVYATNGSCSTTVAYNNFVVDPMPGAPLAWNNGPICSDSVLHLYATDTSTVTYYWHGPALFTSTMQNPTILNAQTNMSGNYTVTVTLGLCKDSVATNVLIKQTPYNPIVGSNAPICAGQLLNLTATFTPYVGVFHWTGPNGFTSLVQNPSILSVTTAATGIYTVYEILNNCSSDTVSFNVNILSTPSVPVATNNSAICEGDTLRLFATDDSVSTYLWTGPGGFTSTSQNTGMTNTPASAGGLYTVTAYMGTCSASVTTNVIITTTPSLTVTSNSPVCSGDTLKLFASSVPSNTFVWTGPYISTPLLGATPTRFPAIIEYSGVYYVTTSDAGGCTNTGSTTVIIKQTPLAPWITWLTFCQFDYAPPLQAVNASNVLWFPSSAGGVGTSTPPIPPTNVPGVYFYFLNQTVDGCVSPIDSIQVVVNPKPSVSVTPTDTSICPHGTIVYHSSVDNPLSTVRWLPTSFLSATTGLVTTAHPVSDIDYQVIATNMYNCTDTAFASVTVFPAALVSLNSGDSVTLYPGESYHISPITNGSTFTWFPPEGLDNPLVSDPTATPDVSTMYVVTAVTENGCVAKDSINFHVNDDNVYGIPNAFTPGTGANNEFKIMLDGVAKLNYFRIFNRWGVMVFETKTIGSGWDGTYKGEPQPFGVYVYDIQAVSSLTGKIKNMRGNVTLLR</sequence>
<evidence type="ECO:0000256" key="3">
    <source>
        <dbReference type="ARBA" id="ARBA00022729"/>
    </source>
</evidence>
<dbReference type="InterPro" id="IPR013783">
    <property type="entry name" value="Ig-like_fold"/>
</dbReference>
<dbReference type="AlphaFoldDB" id="A0A2S7SVI5"/>
<feature type="domain" description="Immunoglobulin" evidence="6">
    <location>
        <begin position="408"/>
        <end position="480"/>
    </location>
</feature>
<dbReference type="GO" id="GO:0016020">
    <property type="term" value="C:membrane"/>
    <property type="evidence" value="ECO:0007669"/>
    <property type="project" value="UniProtKB-SubCell"/>
</dbReference>
<dbReference type="Pfam" id="PF13585">
    <property type="entry name" value="CHU_C"/>
    <property type="match status" value="1"/>
</dbReference>